<sequence length="559" mass="61627">MRGFHSQMEGRCAYVVLIVAAFWTTEAIPLPIASLIPVFLFPLLGVLGASEVCASFLKDTSMVFVGGLTVAIAIERCNLHQRIALKVLLLVGVSQKRLMLGMMLTTMFLSMWVPNAAATAMMIPNVEAVLLQLYRVERRESDPRIEAANAPWRGEGRRVHLQERLASVASGTPGAMVERELEHLFHRPCFLPFSLMITFLGDTHSSAMLVSSSCEEGRCEETKEGYREARVQILLAVGYSSLVGGTGSLVGSPTNLVFKALVDKLYGSDAGLNYATWMAFNVPGMLINVFIAWNWLQCVVRFARWRKHRKDPESSVPGESEAAEEAARRVIAKKYADLGSMSFRELVTLALFVALVLLWFFQEPQFIPGWASFIGRDRDSDIGGGTAAILIGFAFFLVPAKPNFWCFRESSDAPSQSSPALLHWRILHEKIPWGVVLLFGGGFAIAKASEKSCLSYWLGQQMRSLDSLSPALLVFIVTLMSAMITEVVNNAAAATIILPVLAQLMKTGFVMNVICVAVINLMINTLGDHLFDFSKFPEWAEKASDSMSSPFSHCNYTLS</sequence>
<evidence type="ECO:0000256" key="5">
    <source>
        <dbReference type="ARBA" id="ARBA00023136"/>
    </source>
</evidence>
<evidence type="ECO:0000313" key="7">
    <source>
        <dbReference type="EMBL" id="CAD7250233.1"/>
    </source>
</evidence>
<dbReference type="InterPro" id="IPR001898">
    <property type="entry name" value="SLC13A/DASS"/>
</dbReference>
<feature type="transmembrane region" description="Helical" evidence="6">
    <location>
        <begin position="12"/>
        <end position="36"/>
    </location>
</feature>
<evidence type="ECO:0000256" key="6">
    <source>
        <dbReference type="SAM" id="Phobius"/>
    </source>
</evidence>
<feature type="transmembrane region" description="Helical" evidence="6">
    <location>
        <begin position="468"/>
        <end position="488"/>
    </location>
</feature>
<reference evidence="7" key="1">
    <citation type="submission" date="2020-11" db="EMBL/GenBank/DDBJ databases">
        <authorList>
            <person name="Tran Van P."/>
        </authorList>
    </citation>
    <scope>NUCLEOTIDE SEQUENCE</scope>
</reference>
<feature type="transmembrane region" description="Helical" evidence="6">
    <location>
        <begin position="382"/>
        <end position="400"/>
    </location>
</feature>
<keyword evidence="4 6" id="KW-1133">Transmembrane helix</keyword>
<protein>
    <submittedName>
        <fullName evidence="7">Uncharacterized protein</fullName>
    </submittedName>
</protein>
<comment type="subcellular location">
    <subcellularLocation>
        <location evidence="1">Membrane</location>
        <topology evidence="1">Multi-pass membrane protein</topology>
    </subcellularLocation>
</comment>
<dbReference type="EMBL" id="LR902259">
    <property type="protein sequence ID" value="CAD7250233.1"/>
    <property type="molecule type" value="Genomic_DNA"/>
</dbReference>
<keyword evidence="5 6" id="KW-0472">Membrane</keyword>
<dbReference type="Proteomes" id="UP000677054">
    <property type="component" value="Unassembled WGS sequence"/>
</dbReference>
<evidence type="ECO:0000313" key="8">
    <source>
        <dbReference type="Proteomes" id="UP000677054"/>
    </source>
</evidence>
<comment type="similarity">
    <text evidence="2">Belongs to the SLC13A/DASS transporter (TC 2.A.47) family. NADC subfamily.</text>
</comment>
<evidence type="ECO:0000256" key="3">
    <source>
        <dbReference type="ARBA" id="ARBA00022692"/>
    </source>
</evidence>
<gene>
    <name evidence="7" type="ORF">DSTB1V02_LOCUS10015</name>
</gene>
<evidence type="ECO:0000256" key="1">
    <source>
        <dbReference type="ARBA" id="ARBA00004141"/>
    </source>
</evidence>
<keyword evidence="8" id="KW-1185">Reference proteome</keyword>
<dbReference type="PANTHER" id="PTHR10283:SF82">
    <property type="entry name" value="SOLUTE CARRIER FAMILY 13 MEMBER 2"/>
    <property type="match status" value="1"/>
</dbReference>
<feature type="transmembrane region" description="Helical" evidence="6">
    <location>
        <begin position="343"/>
        <end position="362"/>
    </location>
</feature>
<dbReference type="Pfam" id="PF00939">
    <property type="entry name" value="Na_sulph_symp"/>
    <property type="match status" value="1"/>
</dbReference>
<proteinExistence type="inferred from homology"/>
<accession>A0A7R9A9Y4</accession>
<dbReference type="PANTHER" id="PTHR10283">
    <property type="entry name" value="SOLUTE CARRIER FAMILY 13 MEMBER"/>
    <property type="match status" value="1"/>
</dbReference>
<dbReference type="GO" id="GO:0015137">
    <property type="term" value="F:citrate transmembrane transporter activity"/>
    <property type="evidence" value="ECO:0007669"/>
    <property type="project" value="TreeGrafter"/>
</dbReference>
<evidence type="ECO:0000256" key="2">
    <source>
        <dbReference type="ARBA" id="ARBA00006772"/>
    </source>
</evidence>
<feature type="transmembrane region" description="Helical" evidence="6">
    <location>
        <begin position="509"/>
        <end position="527"/>
    </location>
</feature>
<feature type="transmembrane region" description="Helical" evidence="6">
    <location>
        <begin position="233"/>
        <end position="254"/>
    </location>
</feature>
<dbReference type="GO" id="GO:0005886">
    <property type="term" value="C:plasma membrane"/>
    <property type="evidence" value="ECO:0007669"/>
    <property type="project" value="TreeGrafter"/>
</dbReference>
<dbReference type="AlphaFoldDB" id="A0A7R9A9Y4"/>
<feature type="transmembrane region" description="Helical" evidence="6">
    <location>
        <begin position="274"/>
        <end position="296"/>
    </location>
</feature>
<keyword evidence="3 6" id="KW-0812">Transmembrane</keyword>
<dbReference type="OrthoDB" id="6493944at2759"/>
<dbReference type="GO" id="GO:0015141">
    <property type="term" value="F:succinate transmembrane transporter activity"/>
    <property type="evidence" value="ECO:0007669"/>
    <property type="project" value="TreeGrafter"/>
</dbReference>
<dbReference type="EMBL" id="CAJPEV010002742">
    <property type="protein sequence ID" value="CAG0897895.1"/>
    <property type="molecule type" value="Genomic_DNA"/>
</dbReference>
<name>A0A7R9A9Y4_9CRUS</name>
<evidence type="ECO:0000256" key="4">
    <source>
        <dbReference type="ARBA" id="ARBA00022989"/>
    </source>
</evidence>
<organism evidence="7">
    <name type="scientific">Darwinula stevensoni</name>
    <dbReference type="NCBI Taxonomy" id="69355"/>
    <lineage>
        <taxon>Eukaryota</taxon>
        <taxon>Metazoa</taxon>
        <taxon>Ecdysozoa</taxon>
        <taxon>Arthropoda</taxon>
        <taxon>Crustacea</taxon>
        <taxon>Oligostraca</taxon>
        <taxon>Ostracoda</taxon>
        <taxon>Podocopa</taxon>
        <taxon>Podocopida</taxon>
        <taxon>Darwinulocopina</taxon>
        <taxon>Darwinuloidea</taxon>
        <taxon>Darwinulidae</taxon>
        <taxon>Darwinula</taxon>
    </lineage>
</organism>
<feature type="transmembrane region" description="Helical" evidence="6">
    <location>
        <begin position="116"/>
        <end position="134"/>
    </location>
</feature>